<comment type="caution">
    <text evidence="3">The sequence shown here is derived from an EMBL/GenBank/DDBJ whole genome shotgun (WGS) entry which is preliminary data.</text>
</comment>
<reference evidence="3" key="2">
    <citation type="submission" date="2020-11" db="EMBL/GenBank/DDBJ databases">
        <authorList>
            <consortium name="DOE Joint Genome Institute"/>
            <person name="Kuo A."/>
            <person name="Miyauchi S."/>
            <person name="Kiss E."/>
            <person name="Drula E."/>
            <person name="Kohler A."/>
            <person name="Sanchez-Garcia M."/>
            <person name="Andreopoulos B."/>
            <person name="Barry K.W."/>
            <person name="Bonito G."/>
            <person name="Buee M."/>
            <person name="Carver A."/>
            <person name="Chen C."/>
            <person name="Cichocki N."/>
            <person name="Clum A."/>
            <person name="Culley D."/>
            <person name="Crous P.W."/>
            <person name="Fauchery L."/>
            <person name="Girlanda M."/>
            <person name="Hayes R."/>
            <person name="Keri Z."/>
            <person name="Labutti K."/>
            <person name="Lipzen A."/>
            <person name="Lombard V."/>
            <person name="Magnuson J."/>
            <person name="Maillard F."/>
            <person name="Morin E."/>
            <person name="Murat C."/>
            <person name="Nolan M."/>
            <person name="Ohm R."/>
            <person name="Pangilinan J."/>
            <person name="Pereira M."/>
            <person name="Perotto S."/>
            <person name="Peter M."/>
            <person name="Riley R."/>
            <person name="Sitrit Y."/>
            <person name="Stielow B."/>
            <person name="Szollosi G."/>
            <person name="Zifcakova L."/>
            <person name="Stursova M."/>
            <person name="Spatafora J.W."/>
            <person name="Tedersoo L."/>
            <person name="Vaario L.-M."/>
            <person name="Yamada A."/>
            <person name="Yan M."/>
            <person name="Wang P."/>
            <person name="Xu J."/>
            <person name="Bruns T."/>
            <person name="Baldrian P."/>
            <person name="Vilgalys R."/>
            <person name="Henrissat B."/>
            <person name="Grigoriev I.V."/>
            <person name="Hibbett D."/>
            <person name="Nagy L.G."/>
            <person name="Martin F.M."/>
        </authorList>
    </citation>
    <scope>NUCLEOTIDE SEQUENCE</scope>
    <source>
        <strain evidence="3">UH-Tt-Lm1</strain>
    </source>
</reference>
<keyword evidence="1" id="KW-0175">Coiled coil</keyword>
<sequence length="161" mass="18381">MDQIQDHFDPEVAKDVIALLNRKIVNLRSENAELQGQLRKSSPDGTLNQVTPVSWNRSELERRPSLREVAALEEELKESKQRGQELGNQVDLLNAKLEESESELQNASAFQEQLEKVCLTFIGPSQSSPRCHVENRGALPYTQRKNGRERRRASRALDEYV</sequence>
<evidence type="ECO:0000256" key="2">
    <source>
        <dbReference type="SAM" id="MobiDB-lite"/>
    </source>
</evidence>
<evidence type="ECO:0000313" key="4">
    <source>
        <dbReference type="Proteomes" id="UP000736335"/>
    </source>
</evidence>
<name>A0A9P6L194_9AGAM</name>
<evidence type="ECO:0000256" key="1">
    <source>
        <dbReference type="SAM" id="Coils"/>
    </source>
</evidence>
<gene>
    <name evidence="3" type="ORF">BJ322DRAFT_501034</name>
</gene>
<protein>
    <submittedName>
        <fullName evidence="3">Uncharacterized protein</fullName>
    </submittedName>
</protein>
<evidence type="ECO:0000313" key="3">
    <source>
        <dbReference type="EMBL" id="KAF9778176.1"/>
    </source>
</evidence>
<feature type="coiled-coil region" evidence="1">
    <location>
        <begin position="69"/>
        <end position="117"/>
    </location>
</feature>
<dbReference type="AlphaFoldDB" id="A0A9P6L194"/>
<keyword evidence="4" id="KW-1185">Reference proteome</keyword>
<organism evidence="3 4">
    <name type="scientific">Thelephora terrestris</name>
    <dbReference type="NCBI Taxonomy" id="56493"/>
    <lineage>
        <taxon>Eukaryota</taxon>
        <taxon>Fungi</taxon>
        <taxon>Dikarya</taxon>
        <taxon>Basidiomycota</taxon>
        <taxon>Agaricomycotina</taxon>
        <taxon>Agaricomycetes</taxon>
        <taxon>Thelephorales</taxon>
        <taxon>Thelephoraceae</taxon>
        <taxon>Thelephora</taxon>
    </lineage>
</organism>
<dbReference type="EMBL" id="WIUZ02000024">
    <property type="protein sequence ID" value="KAF9778176.1"/>
    <property type="molecule type" value="Genomic_DNA"/>
</dbReference>
<feature type="region of interest" description="Disordered" evidence="2">
    <location>
        <begin position="126"/>
        <end position="161"/>
    </location>
</feature>
<accession>A0A9P6L194</accession>
<feature type="compositionally biased region" description="Basic residues" evidence="2">
    <location>
        <begin position="145"/>
        <end position="154"/>
    </location>
</feature>
<dbReference type="Proteomes" id="UP000736335">
    <property type="component" value="Unassembled WGS sequence"/>
</dbReference>
<reference evidence="3" key="1">
    <citation type="journal article" date="2020" name="Nat. Commun.">
        <title>Large-scale genome sequencing of mycorrhizal fungi provides insights into the early evolution of symbiotic traits.</title>
        <authorList>
            <person name="Miyauchi S."/>
            <person name="Kiss E."/>
            <person name="Kuo A."/>
            <person name="Drula E."/>
            <person name="Kohler A."/>
            <person name="Sanchez-Garcia M."/>
            <person name="Morin E."/>
            <person name="Andreopoulos B."/>
            <person name="Barry K.W."/>
            <person name="Bonito G."/>
            <person name="Buee M."/>
            <person name="Carver A."/>
            <person name="Chen C."/>
            <person name="Cichocki N."/>
            <person name="Clum A."/>
            <person name="Culley D."/>
            <person name="Crous P.W."/>
            <person name="Fauchery L."/>
            <person name="Girlanda M."/>
            <person name="Hayes R.D."/>
            <person name="Keri Z."/>
            <person name="LaButti K."/>
            <person name="Lipzen A."/>
            <person name="Lombard V."/>
            <person name="Magnuson J."/>
            <person name="Maillard F."/>
            <person name="Murat C."/>
            <person name="Nolan M."/>
            <person name="Ohm R.A."/>
            <person name="Pangilinan J."/>
            <person name="Pereira M.F."/>
            <person name="Perotto S."/>
            <person name="Peter M."/>
            <person name="Pfister S."/>
            <person name="Riley R."/>
            <person name="Sitrit Y."/>
            <person name="Stielow J.B."/>
            <person name="Szollosi G."/>
            <person name="Zifcakova L."/>
            <person name="Stursova M."/>
            <person name="Spatafora J.W."/>
            <person name="Tedersoo L."/>
            <person name="Vaario L.M."/>
            <person name="Yamada A."/>
            <person name="Yan M."/>
            <person name="Wang P."/>
            <person name="Xu J."/>
            <person name="Bruns T."/>
            <person name="Baldrian P."/>
            <person name="Vilgalys R."/>
            <person name="Dunand C."/>
            <person name="Henrissat B."/>
            <person name="Grigoriev I.V."/>
            <person name="Hibbett D."/>
            <person name="Nagy L.G."/>
            <person name="Martin F.M."/>
        </authorList>
    </citation>
    <scope>NUCLEOTIDE SEQUENCE</scope>
    <source>
        <strain evidence="3">UH-Tt-Lm1</strain>
    </source>
</reference>
<proteinExistence type="predicted"/>